<organism evidence="2">
    <name type="scientific">Heliothis virescens</name>
    <name type="common">Tobacco budworm moth</name>
    <dbReference type="NCBI Taxonomy" id="7102"/>
    <lineage>
        <taxon>Eukaryota</taxon>
        <taxon>Metazoa</taxon>
        <taxon>Ecdysozoa</taxon>
        <taxon>Arthropoda</taxon>
        <taxon>Hexapoda</taxon>
        <taxon>Insecta</taxon>
        <taxon>Pterygota</taxon>
        <taxon>Neoptera</taxon>
        <taxon>Endopterygota</taxon>
        <taxon>Lepidoptera</taxon>
        <taxon>Glossata</taxon>
        <taxon>Ditrysia</taxon>
        <taxon>Noctuoidea</taxon>
        <taxon>Noctuidae</taxon>
        <taxon>Heliothinae</taxon>
        <taxon>Heliothis</taxon>
    </lineage>
</organism>
<gene>
    <name evidence="2" type="ORF">B5V51_12081</name>
</gene>
<dbReference type="EMBL" id="NWSH01000623">
    <property type="protein sequence ID" value="PCG75211.1"/>
    <property type="molecule type" value="Genomic_DNA"/>
</dbReference>
<feature type="region of interest" description="Disordered" evidence="1">
    <location>
        <begin position="192"/>
        <end position="217"/>
    </location>
</feature>
<dbReference type="AlphaFoldDB" id="A0A2A4JT74"/>
<accession>A0A2A4JT74</accession>
<protein>
    <submittedName>
        <fullName evidence="2">Uncharacterized protein</fullName>
    </submittedName>
</protein>
<feature type="compositionally biased region" description="Polar residues" evidence="1">
    <location>
        <begin position="208"/>
        <end position="217"/>
    </location>
</feature>
<evidence type="ECO:0000313" key="2">
    <source>
        <dbReference type="EMBL" id="PCG75211.1"/>
    </source>
</evidence>
<comment type="caution">
    <text evidence="2">The sequence shown here is derived from an EMBL/GenBank/DDBJ whole genome shotgun (WGS) entry which is preliminary data.</text>
</comment>
<evidence type="ECO:0000256" key="1">
    <source>
        <dbReference type="SAM" id="MobiDB-lite"/>
    </source>
</evidence>
<sequence>MLPEHAEFFINLEKLMLLQLNEVLENPTAESIITIKEEQFVSPVPQAIPFYMFCDRGFRAQVDQNLCPKHGGTSTTTQMPAIIINRRFLYANCDNFDLFTNKIKDYIHGNRGDDVDINDDIKYENLVPVTYTPSQQLKEIQLESSLLNVVKQEIVQLTSDIPKDINVCDYCKNPLCFCTDLPDETATSKNKLDLSQKSKSSEKITASHKISSTSKSMQYHEREPKWDSYFTHVEPKACPCSKIAKKTLEHNFPVYMRQVNTSVYQPPYMPHYEMCSVDTLKALVKGARKKYSPDREIEPEEAQIETKKDMSTQYIEPEIEKLCTCFSDPEVEYLFNSNPFIDPNPKHVGASREIGCRLVGSDISPTFLNRRAQSFAMDRARSLRILLGEEPELQVLFKRN</sequence>
<feature type="compositionally biased region" description="Basic and acidic residues" evidence="1">
    <location>
        <begin position="192"/>
        <end position="202"/>
    </location>
</feature>
<reference evidence="2" key="1">
    <citation type="submission" date="2017-09" db="EMBL/GenBank/DDBJ databases">
        <title>Contemporary evolution of a Lepidopteran species, Heliothis virescens, in response to modern agricultural practices.</title>
        <authorList>
            <person name="Fritz M.L."/>
            <person name="Deyonke A.M."/>
            <person name="Papanicolaou A."/>
            <person name="Micinski S."/>
            <person name="Westbrook J."/>
            <person name="Gould F."/>
        </authorList>
    </citation>
    <scope>NUCLEOTIDE SEQUENCE [LARGE SCALE GENOMIC DNA]</scope>
    <source>
        <strain evidence="2">HvINT-</strain>
        <tissue evidence="2">Whole body</tissue>
    </source>
</reference>
<proteinExistence type="predicted"/>
<name>A0A2A4JT74_HELVI</name>